<dbReference type="InterPro" id="IPR019734">
    <property type="entry name" value="TPR_rpt"/>
</dbReference>
<dbReference type="Pfam" id="PF00085">
    <property type="entry name" value="Thioredoxin"/>
    <property type="match status" value="1"/>
</dbReference>
<dbReference type="FunFam" id="1.25.40.10:FF:000112">
    <property type="entry name" value="FAM10 family protein"/>
    <property type="match status" value="1"/>
</dbReference>
<keyword evidence="2" id="KW-0802">TPR repeat</keyword>
<dbReference type="Gene3D" id="3.40.30.10">
    <property type="entry name" value="Glutaredoxin"/>
    <property type="match status" value="1"/>
</dbReference>
<sequence length="305" mass="33810">MQGTHDDDIVESDVELEISDLIEAEKDPPQKMGNPLIEVTDENKKAAQISKAKANEAISDGKFSEAIDYLTEAIMLNPMSAIMYANRASVFIKLKKPSAAIRDGNAALQINPDSAKGHKARGIALAMLGSWEDAVDDLHVAAKLDFDEEIDSTLKKVETNAKRMKEHRIKYDRLREEKKLREIDQKKKKREDAESASVLKDGEVIRIRSASELEKKLNAASKIGRLTILCFTAPSCGPLSVISTLATQYPKAVFLKVDIEEVKEATGEWDITMVPCFSFVKNGKEVDKVVGVDKTSLEKKIAQYS</sequence>
<protein>
    <recommendedName>
        <fullName evidence="4">Thioredoxin domain-containing protein</fullName>
    </recommendedName>
</protein>
<dbReference type="AlphaFoldDB" id="A0A022RW56"/>
<evidence type="ECO:0000313" key="5">
    <source>
        <dbReference type="EMBL" id="EYU43195.1"/>
    </source>
</evidence>
<evidence type="ECO:0000256" key="3">
    <source>
        <dbReference type="SAM" id="Coils"/>
    </source>
</evidence>
<dbReference type="PANTHER" id="PTHR45883:SF7">
    <property type="entry name" value="TPR REPEAT-CONTAINING THIOREDOXIN TDX"/>
    <property type="match status" value="1"/>
</dbReference>
<evidence type="ECO:0000256" key="1">
    <source>
        <dbReference type="ARBA" id="ARBA00022737"/>
    </source>
</evidence>
<dbReference type="EMBL" id="KI630264">
    <property type="protein sequence ID" value="EYU43195.1"/>
    <property type="molecule type" value="Genomic_DNA"/>
</dbReference>
<dbReference type="InterPro" id="IPR011990">
    <property type="entry name" value="TPR-like_helical_dom_sf"/>
</dbReference>
<keyword evidence="1" id="KW-0677">Repeat</keyword>
<dbReference type="eggNOG" id="KOG2352">
    <property type="taxonomic scope" value="Eukaryota"/>
</dbReference>
<organism evidence="5 6">
    <name type="scientific">Erythranthe guttata</name>
    <name type="common">Yellow monkey flower</name>
    <name type="synonym">Mimulus guttatus</name>
    <dbReference type="NCBI Taxonomy" id="4155"/>
    <lineage>
        <taxon>Eukaryota</taxon>
        <taxon>Viridiplantae</taxon>
        <taxon>Streptophyta</taxon>
        <taxon>Embryophyta</taxon>
        <taxon>Tracheophyta</taxon>
        <taxon>Spermatophyta</taxon>
        <taxon>Magnoliopsida</taxon>
        <taxon>eudicotyledons</taxon>
        <taxon>Gunneridae</taxon>
        <taxon>Pentapetalae</taxon>
        <taxon>asterids</taxon>
        <taxon>lamiids</taxon>
        <taxon>Lamiales</taxon>
        <taxon>Phrymaceae</taxon>
        <taxon>Erythranthe</taxon>
    </lineage>
</organism>
<keyword evidence="3" id="KW-0175">Coiled coil</keyword>
<reference evidence="5 6" key="1">
    <citation type="journal article" date="2013" name="Proc. Natl. Acad. Sci. U.S.A.">
        <title>Fine-scale variation in meiotic recombination in Mimulus inferred from population shotgun sequencing.</title>
        <authorList>
            <person name="Hellsten U."/>
            <person name="Wright K.M."/>
            <person name="Jenkins J."/>
            <person name="Shu S."/>
            <person name="Yuan Y."/>
            <person name="Wessler S.R."/>
            <person name="Schmutz J."/>
            <person name="Willis J.H."/>
            <person name="Rokhsar D.S."/>
        </authorList>
    </citation>
    <scope>NUCLEOTIDE SEQUENCE [LARGE SCALE GENOMIC DNA]</scope>
    <source>
        <strain evidence="6">cv. DUN x IM62</strain>
    </source>
</reference>
<name>A0A022RW56_ERYGU</name>
<dbReference type="eggNOG" id="KOG0907">
    <property type="taxonomic scope" value="Eukaryota"/>
</dbReference>
<dbReference type="Proteomes" id="UP000030748">
    <property type="component" value="Unassembled WGS sequence"/>
</dbReference>
<feature type="domain" description="Thioredoxin" evidence="4">
    <location>
        <begin position="225"/>
        <end position="302"/>
    </location>
</feature>
<dbReference type="SMART" id="SM00028">
    <property type="entry name" value="TPR"/>
    <property type="match status" value="3"/>
</dbReference>
<dbReference type="InterPro" id="IPR036249">
    <property type="entry name" value="Thioredoxin-like_sf"/>
</dbReference>
<dbReference type="GO" id="GO:0000118">
    <property type="term" value="C:histone deacetylase complex"/>
    <property type="evidence" value="ECO:0000318"/>
    <property type="project" value="GO_Central"/>
</dbReference>
<dbReference type="Gene3D" id="1.25.40.10">
    <property type="entry name" value="Tetratricopeptide repeat domain"/>
    <property type="match status" value="1"/>
</dbReference>
<evidence type="ECO:0000256" key="2">
    <source>
        <dbReference type="ARBA" id="ARBA00022803"/>
    </source>
</evidence>
<evidence type="ECO:0000259" key="4">
    <source>
        <dbReference type="Pfam" id="PF00085"/>
    </source>
</evidence>
<accession>A0A022RW56</accession>
<dbReference type="InterPro" id="IPR013766">
    <property type="entry name" value="Thioredoxin_domain"/>
</dbReference>
<dbReference type="eggNOG" id="KOG1308">
    <property type="taxonomic scope" value="Eukaryota"/>
</dbReference>
<dbReference type="PANTHER" id="PTHR45883">
    <property type="entry name" value="HSC70-INTERACTING PROTEIN"/>
    <property type="match status" value="1"/>
</dbReference>
<gene>
    <name evidence="5" type="ORF">MIMGU_mgv1a020091mg</name>
</gene>
<dbReference type="GO" id="GO:0030544">
    <property type="term" value="F:Hsp70 protein binding"/>
    <property type="evidence" value="ECO:0000318"/>
    <property type="project" value="GO_Central"/>
</dbReference>
<feature type="coiled-coil region" evidence="3">
    <location>
        <begin position="157"/>
        <end position="196"/>
    </location>
</feature>
<dbReference type="SUPFAM" id="SSF48452">
    <property type="entry name" value="TPR-like"/>
    <property type="match status" value="1"/>
</dbReference>
<evidence type="ECO:0000313" key="6">
    <source>
        <dbReference type="Proteomes" id="UP000030748"/>
    </source>
</evidence>
<dbReference type="SUPFAM" id="SSF52833">
    <property type="entry name" value="Thioredoxin-like"/>
    <property type="match status" value="1"/>
</dbReference>
<dbReference type="GO" id="GO:0006950">
    <property type="term" value="P:response to stress"/>
    <property type="evidence" value="ECO:0007669"/>
    <property type="project" value="UniProtKB-ARBA"/>
</dbReference>
<dbReference type="CDD" id="cd02947">
    <property type="entry name" value="TRX_family"/>
    <property type="match status" value="1"/>
</dbReference>
<proteinExistence type="predicted"/>
<dbReference type="STRING" id="4155.A0A022RW56"/>
<keyword evidence="6" id="KW-1185">Reference proteome</keyword>